<accession>A0A834IRZ2</accession>
<reference evidence="1" key="1">
    <citation type="submission" date="2020-08" db="EMBL/GenBank/DDBJ databases">
        <title>Genome sequencing and assembly of the red palm weevil Rhynchophorus ferrugineus.</title>
        <authorList>
            <person name="Dias G.B."/>
            <person name="Bergman C.M."/>
            <person name="Manee M."/>
        </authorList>
    </citation>
    <scope>NUCLEOTIDE SEQUENCE</scope>
    <source>
        <strain evidence="1">AA-2017</strain>
        <tissue evidence="1">Whole larva</tissue>
    </source>
</reference>
<protein>
    <submittedName>
        <fullName evidence="1">Uncharacterized protein</fullName>
    </submittedName>
</protein>
<sequence length="87" mass="9173">MCGLEGSSASNNISYGLDEKRLYTVKRALASAAAASAKGSKGGANRAVGGAKGRVRDRRPLLLVTEDLWTGRTPPEAINQIMEKKNA</sequence>
<organism evidence="1 2">
    <name type="scientific">Rhynchophorus ferrugineus</name>
    <name type="common">Red palm weevil</name>
    <name type="synonym">Curculio ferrugineus</name>
    <dbReference type="NCBI Taxonomy" id="354439"/>
    <lineage>
        <taxon>Eukaryota</taxon>
        <taxon>Metazoa</taxon>
        <taxon>Ecdysozoa</taxon>
        <taxon>Arthropoda</taxon>
        <taxon>Hexapoda</taxon>
        <taxon>Insecta</taxon>
        <taxon>Pterygota</taxon>
        <taxon>Neoptera</taxon>
        <taxon>Endopterygota</taxon>
        <taxon>Coleoptera</taxon>
        <taxon>Polyphaga</taxon>
        <taxon>Cucujiformia</taxon>
        <taxon>Curculionidae</taxon>
        <taxon>Dryophthorinae</taxon>
        <taxon>Rhynchophorus</taxon>
    </lineage>
</organism>
<comment type="caution">
    <text evidence="1">The sequence shown here is derived from an EMBL/GenBank/DDBJ whole genome shotgun (WGS) entry which is preliminary data.</text>
</comment>
<proteinExistence type="predicted"/>
<dbReference type="EMBL" id="JAACXV010000061">
    <property type="protein sequence ID" value="KAF7285155.1"/>
    <property type="molecule type" value="Genomic_DNA"/>
</dbReference>
<dbReference type="Proteomes" id="UP000625711">
    <property type="component" value="Unassembled WGS sequence"/>
</dbReference>
<evidence type="ECO:0000313" key="2">
    <source>
        <dbReference type="Proteomes" id="UP000625711"/>
    </source>
</evidence>
<name>A0A834IRZ2_RHYFE</name>
<evidence type="ECO:0000313" key="1">
    <source>
        <dbReference type="EMBL" id="KAF7285155.1"/>
    </source>
</evidence>
<keyword evidence="2" id="KW-1185">Reference proteome</keyword>
<gene>
    <name evidence="1" type="ORF">GWI33_012006</name>
</gene>
<dbReference type="AlphaFoldDB" id="A0A834IRZ2"/>